<gene>
    <name evidence="9" type="ORF">CW354_02520</name>
</gene>
<dbReference type="Pfam" id="PF04542">
    <property type="entry name" value="Sigma70_r2"/>
    <property type="match status" value="1"/>
</dbReference>
<dbReference type="GO" id="GO:0016987">
    <property type="term" value="F:sigma factor activity"/>
    <property type="evidence" value="ECO:0007669"/>
    <property type="project" value="UniProtKB-KW"/>
</dbReference>
<dbReference type="InterPro" id="IPR000838">
    <property type="entry name" value="RNA_pol_sigma70_ECF_CS"/>
</dbReference>
<evidence type="ECO:0000256" key="1">
    <source>
        <dbReference type="ARBA" id="ARBA00010641"/>
    </source>
</evidence>
<feature type="domain" description="RNA polymerase sigma-70 region 2" evidence="7">
    <location>
        <begin position="44"/>
        <end position="110"/>
    </location>
</feature>
<keyword evidence="4 6" id="KW-0238">DNA-binding</keyword>
<dbReference type="GO" id="GO:0003677">
    <property type="term" value="F:DNA binding"/>
    <property type="evidence" value="ECO:0007669"/>
    <property type="project" value="UniProtKB-KW"/>
</dbReference>
<dbReference type="PANTHER" id="PTHR43133:SF51">
    <property type="entry name" value="RNA POLYMERASE SIGMA FACTOR"/>
    <property type="match status" value="1"/>
</dbReference>
<evidence type="ECO:0000313" key="10">
    <source>
        <dbReference type="Proteomes" id="UP000239504"/>
    </source>
</evidence>
<dbReference type="PROSITE" id="PS01063">
    <property type="entry name" value="SIGMA70_ECF"/>
    <property type="match status" value="1"/>
</dbReference>
<dbReference type="Gene3D" id="1.10.1740.10">
    <property type="match status" value="1"/>
</dbReference>
<dbReference type="InterPro" id="IPR014284">
    <property type="entry name" value="RNA_pol_sigma-70_dom"/>
</dbReference>
<dbReference type="NCBIfam" id="TIGR02937">
    <property type="entry name" value="sigma70-ECF"/>
    <property type="match status" value="1"/>
</dbReference>
<protein>
    <recommendedName>
        <fullName evidence="6">RNA polymerase sigma factor</fullName>
    </recommendedName>
</protein>
<keyword evidence="5 6" id="KW-0804">Transcription</keyword>
<dbReference type="InterPro" id="IPR007627">
    <property type="entry name" value="RNA_pol_sigma70_r2"/>
</dbReference>
<evidence type="ECO:0000256" key="6">
    <source>
        <dbReference type="RuleBase" id="RU000716"/>
    </source>
</evidence>
<dbReference type="Proteomes" id="UP000239504">
    <property type="component" value="Unassembled WGS sequence"/>
</dbReference>
<keyword evidence="3 6" id="KW-0731">Sigma factor</keyword>
<dbReference type="InterPro" id="IPR013324">
    <property type="entry name" value="RNA_pol_sigma_r3/r4-like"/>
</dbReference>
<dbReference type="InterPro" id="IPR013249">
    <property type="entry name" value="RNA_pol_sigma70_r4_t2"/>
</dbReference>
<keyword evidence="2 6" id="KW-0805">Transcription regulation</keyword>
<evidence type="ECO:0000256" key="4">
    <source>
        <dbReference type="ARBA" id="ARBA00023125"/>
    </source>
</evidence>
<dbReference type="CDD" id="cd06171">
    <property type="entry name" value="Sigma70_r4"/>
    <property type="match status" value="1"/>
</dbReference>
<comment type="caution">
    <text evidence="9">The sequence shown here is derived from an EMBL/GenBank/DDBJ whole genome shotgun (WGS) entry which is preliminary data.</text>
</comment>
<reference evidence="9 10" key="1">
    <citation type="submission" date="2017-12" db="EMBL/GenBank/DDBJ databases">
        <authorList>
            <person name="Hurst M.R.H."/>
        </authorList>
    </citation>
    <scope>NUCLEOTIDE SEQUENCE [LARGE SCALE GENOMIC DNA]</scope>
    <source>
        <strain evidence="9 10">SY-3-19</strain>
    </source>
</reference>
<organism evidence="9 10">
    <name type="scientific">Hyphococcus luteus</name>
    <dbReference type="NCBI Taxonomy" id="2058213"/>
    <lineage>
        <taxon>Bacteria</taxon>
        <taxon>Pseudomonadati</taxon>
        <taxon>Pseudomonadota</taxon>
        <taxon>Alphaproteobacteria</taxon>
        <taxon>Parvularculales</taxon>
        <taxon>Parvularculaceae</taxon>
        <taxon>Hyphococcus</taxon>
    </lineage>
</organism>
<dbReference type="SUPFAM" id="SSF88946">
    <property type="entry name" value="Sigma2 domain of RNA polymerase sigma factors"/>
    <property type="match status" value="1"/>
</dbReference>
<dbReference type="Pfam" id="PF08281">
    <property type="entry name" value="Sigma70_r4_2"/>
    <property type="match status" value="1"/>
</dbReference>
<comment type="similarity">
    <text evidence="1 6">Belongs to the sigma-70 factor family. ECF subfamily.</text>
</comment>
<proteinExistence type="inferred from homology"/>
<dbReference type="AlphaFoldDB" id="A0A2S7KBB4"/>
<evidence type="ECO:0000259" key="8">
    <source>
        <dbReference type="Pfam" id="PF08281"/>
    </source>
</evidence>
<dbReference type="PANTHER" id="PTHR43133">
    <property type="entry name" value="RNA POLYMERASE ECF-TYPE SIGMA FACTO"/>
    <property type="match status" value="1"/>
</dbReference>
<dbReference type="GO" id="GO:0006352">
    <property type="term" value="P:DNA-templated transcription initiation"/>
    <property type="evidence" value="ECO:0007669"/>
    <property type="project" value="InterPro"/>
</dbReference>
<dbReference type="InterPro" id="IPR036388">
    <property type="entry name" value="WH-like_DNA-bd_sf"/>
</dbReference>
<dbReference type="Gene3D" id="1.10.10.10">
    <property type="entry name" value="Winged helix-like DNA-binding domain superfamily/Winged helix DNA-binding domain"/>
    <property type="match status" value="1"/>
</dbReference>
<dbReference type="NCBIfam" id="NF008888">
    <property type="entry name" value="PRK11922.1"/>
    <property type="match status" value="1"/>
</dbReference>
<accession>A0A2S7KBB4</accession>
<evidence type="ECO:0000256" key="5">
    <source>
        <dbReference type="ARBA" id="ARBA00023163"/>
    </source>
</evidence>
<evidence type="ECO:0000256" key="2">
    <source>
        <dbReference type="ARBA" id="ARBA00023015"/>
    </source>
</evidence>
<dbReference type="OrthoDB" id="9780326at2"/>
<dbReference type="InterPro" id="IPR039425">
    <property type="entry name" value="RNA_pol_sigma-70-like"/>
</dbReference>
<dbReference type="EMBL" id="PJCH01000001">
    <property type="protein sequence ID" value="PQA89748.1"/>
    <property type="molecule type" value="Genomic_DNA"/>
</dbReference>
<keyword evidence="10" id="KW-1185">Reference proteome</keyword>
<dbReference type="InterPro" id="IPR013325">
    <property type="entry name" value="RNA_pol_sigma_r2"/>
</dbReference>
<evidence type="ECO:0000256" key="3">
    <source>
        <dbReference type="ARBA" id="ARBA00023082"/>
    </source>
</evidence>
<feature type="domain" description="RNA polymerase sigma factor 70 region 4 type 2" evidence="8">
    <location>
        <begin position="153"/>
        <end position="205"/>
    </location>
</feature>
<dbReference type="RefSeq" id="WP_104828450.1">
    <property type="nucleotide sequence ID" value="NZ_PJCH01000001.1"/>
</dbReference>
<evidence type="ECO:0000259" key="7">
    <source>
        <dbReference type="Pfam" id="PF04542"/>
    </source>
</evidence>
<name>A0A2S7KBB4_9PROT</name>
<evidence type="ECO:0000313" key="9">
    <source>
        <dbReference type="EMBL" id="PQA89748.1"/>
    </source>
</evidence>
<sequence>MTLKLRKLVTPQTSAPTALEPLTNYDLVQRVLRESDAAAFELIMRRHNQHLYRLARSILKNPTDAEDVVQETYVTAFQKLESFRGPGGFSAWLAKIALNFAYRRVRRRGRVVFFEDFVSPPNGEGDPLFSRIENIESSEPDPELNVQIAELRRLLEDAIDALPVEFRTVFILAKVDGQTIKEIAETLSLNEQTVKTRLFRAKKKLQETLGDAFDELVPSLHSFDGERCDRIVFRVLAKLTQ</sequence>
<dbReference type="SUPFAM" id="SSF88659">
    <property type="entry name" value="Sigma3 and sigma4 domains of RNA polymerase sigma factors"/>
    <property type="match status" value="1"/>
</dbReference>